<dbReference type="EMBL" id="VSSQ01000720">
    <property type="protein sequence ID" value="MPM00293.1"/>
    <property type="molecule type" value="Genomic_DNA"/>
</dbReference>
<evidence type="ECO:0000256" key="14">
    <source>
        <dbReference type="ARBA" id="ARBA00023136"/>
    </source>
</evidence>
<dbReference type="HAMAP" id="MF_00427">
    <property type="entry name" value="NqrC"/>
    <property type="match status" value="1"/>
</dbReference>
<protein>
    <submittedName>
        <fullName evidence="18">Na(+)-translocating NADH-quinone reductase subunit C</fullName>
    </submittedName>
</protein>
<gene>
    <name evidence="18" type="primary">nqrC_6</name>
    <name evidence="18" type="ORF">SDC9_46517</name>
</gene>
<dbReference type="InterPro" id="IPR010204">
    <property type="entry name" value="NqrC"/>
</dbReference>
<keyword evidence="12" id="KW-0406">Ion transport</keyword>
<keyword evidence="1" id="KW-0813">Transport</keyword>
<evidence type="ECO:0000256" key="12">
    <source>
        <dbReference type="ARBA" id="ARBA00023065"/>
    </source>
</evidence>
<dbReference type="PANTHER" id="PTHR37838">
    <property type="entry name" value="NA(+)-TRANSLOCATING NADH-QUINONE REDUCTASE SUBUNIT C"/>
    <property type="match status" value="1"/>
</dbReference>
<feature type="domain" description="FMN-binding" evidence="17">
    <location>
        <begin position="127"/>
        <end position="226"/>
    </location>
</feature>
<accession>A0A644WCJ0</accession>
<keyword evidence="14 16" id="KW-0472">Membrane</keyword>
<evidence type="ECO:0000256" key="16">
    <source>
        <dbReference type="SAM" id="Phobius"/>
    </source>
</evidence>
<keyword evidence="15" id="KW-0739">Sodium transport</keyword>
<evidence type="ECO:0000256" key="11">
    <source>
        <dbReference type="ARBA" id="ARBA00023053"/>
    </source>
</evidence>
<evidence type="ECO:0000256" key="10">
    <source>
        <dbReference type="ARBA" id="ARBA00023027"/>
    </source>
</evidence>
<keyword evidence="13" id="KW-0830">Ubiquinone</keyword>
<keyword evidence="5" id="KW-0285">Flavoprotein</keyword>
<evidence type="ECO:0000256" key="7">
    <source>
        <dbReference type="ARBA" id="ARBA00022692"/>
    </source>
</evidence>
<dbReference type="GO" id="GO:0016020">
    <property type="term" value="C:membrane"/>
    <property type="evidence" value="ECO:0007669"/>
    <property type="project" value="InterPro"/>
</dbReference>
<evidence type="ECO:0000256" key="15">
    <source>
        <dbReference type="ARBA" id="ARBA00023201"/>
    </source>
</evidence>
<sequence>MNTNKNSYTLIYATVMVIVVALMLALVSSSLKGIQTANVELDKKKQILSSLNVDFEGQDAAALYDKYIVKELVINTKAEVLSEIKGDAFKLDYIKELAKPLEERSLPLYIAEVDGKTKYIIPLRGAGLWGPIWGYIALNDDKNMVYGTFFSHASETPGLGAEIAQANFQQEFVGKRILNDKNEFVSIAVMKSGQIAENQDQIDAISGGTITSKGVEMMLLSCIGQYEAYLKNSNGGTEQ</sequence>
<evidence type="ECO:0000313" key="18">
    <source>
        <dbReference type="EMBL" id="MPM00293.1"/>
    </source>
</evidence>
<evidence type="ECO:0000256" key="2">
    <source>
        <dbReference type="ARBA" id="ARBA00022475"/>
    </source>
</evidence>
<keyword evidence="3" id="KW-0997">Cell inner membrane</keyword>
<dbReference type="GO" id="GO:0016655">
    <property type="term" value="F:oxidoreductase activity, acting on NAD(P)H, quinone or similar compound as acceptor"/>
    <property type="evidence" value="ECO:0007669"/>
    <property type="project" value="InterPro"/>
</dbReference>
<evidence type="ECO:0000256" key="8">
    <source>
        <dbReference type="ARBA" id="ARBA00022967"/>
    </source>
</evidence>
<dbReference type="Pfam" id="PF04205">
    <property type="entry name" value="FMN_bind"/>
    <property type="match status" value="1"/>
</dbReference>
<dbReference type="GO" id="GO:0006814">
    <property type="term" value="P:sodium ion transport"/>
    <property type="evidence" value="ECO:0007669"/>
    <property type="project" value="UniProtKB-KW"/>
</dbReference>
<keyword evidence="2" id="KW-1003">Cell membrane</keyword>
<reference evidence="18" key="1">
    <citation type="submission" date="2019-08" db="EMBL/GenBank/DDBJ databases">
        <authorList>
            <person name="Kucharzyk K."/>
            <person name="Murdoch R.W."/>
            <person name="Higgins S."/>
            <person name="Loffler F."/>
        </authorList>
    </citation>
    <scope>NUCLEOTIDE SEQUENCE</scope>
</reference>
<dbReference type="PIRSF" id="PIRSF009437">
    <property type="entry name" value="NQR-1_subunit_C"/>
    <property type="match status" value="1"/>
</dbReference>
<evidence type="ECO:0000256" key="3">
    <source>
        <dbReference type="ARBA" id="ARBA00022519"/>
    </source>
</evidence>
<dbReference type="SMART" id="SM00900">
    <property type="entry name" value="FMN_bind"/>
    <property type="match status" value="1"/>
</dbReference>
<dbReference type="InterPro" id="IPR007329">
    <property type="entry name" value="FMN-bd"/>
</dbReference>
<evidence type="ECO:0000256" key="13">
    <source>
        <dbReference type="ARBA" id="ARBA00023075"/>
    </source>
</evidence>
<keyword evidence="6" id="KW-0288">FMN</keyword>
<keyword evidence="4" id="KW-0597">Phosphoprotein</keyword>
<organism evidence="18">
    <name type="scientific">bioreactor metagenome</name>
    <dbReference type="NCBI Taxonomy" id="1076179"/>
    <lineage>
        <taxon>unclassified sequences</taxon>
        <taxon>metagenomes</taxon>
        <taxon>ecological metagenomes</taxon>
    </lineage>
</organism>
<evidence type="ECO:0000256" key="6">
    <source>
        <dbReference type="ARBA" id="ARBA00022643"/>
    </source>
</evidence>
<dbReference type="NCBIfam" id="TIGR01938">
    <property type="entry name" value="nqrC"/>
    <property type="match status" value="1"/>
</dbReference>
<evidence type="ECO:0000256" key="4">
    <source>
        <dbReference type="ARBA" id="ARBA00022553"/>
    </source>
</evidence>
<dbReference type="PANTHER" id="PTHR37838:SF1">
    <property type="entry name" value="NA(+)-TRANSLOCATING NADH-QUINONE REDUCTASE SUBUNIT C"/>
    <property type="match status" value="1"/>
</dbReference>
<evidence type="ECO:0000256" key="5">
    <source>
        <dbReference type="ARBA" id="ARBA00022630"/>
    </source>
</evidence>
<dbReference type="AlphaFoldDB" id="A0A644WCJ0"/>
<evidence type="ECO:0000256" key="1">
    <source>
        <dbReference type="ARBA" id="ARBA00022448"/>
    </source>
</evidence>
<keyword evidence="11" id="KW-0915">Sodium</keyword>
<keyword evidence="7 16" id="KW-0812">Transmembrane</keyword>
<dbReference type="GO" id="GO:0010181">
    <property type="term" value="F:FMN binding"/>
    <property type="evidence" value="ECO:0007669"/>
    <property type="project" value="InterPro"/>
</dbReference>
<evidence type="ECO:0000256" key="9">
    <source>
        <dbReference type="ARBA" id="ARBA00022989"/>
    </source>
</evidence>
<name>A0A644WCJ0_9ZZZZ</name>
<keyword evidence="10" id="KW-0520">NAD</keyword>
<keyword evidence="8" id="KW-1278">Translocase</keyword>
<evidence type="ECO:0000259" key="17">
    <source>
        <dbReference type="SMART" id="SM00900"/>
    </source>
</evidence>
<keyword evidence="9 16" id="KW-1133">Transmembrane helix</keyword>
<feature type="transmembrane region" description="Helical" evidence="16">
    <location>
        <begin position="6"/>
        <end position="27"/>
    </location>
</feature>
<comment type="caution">
    <text evidence="18">The sequence shown here is derived from an EMBL/GenBank/DDBJ whole genome shotgun (WGS) entry which is preliminary data.</text>
</comment>
<proteinExistence type="inferred from homology"/>